<evidence type="ECO:0000313" key="3">
    <source>
        <dbReference type="Proteomes" id="UP001610432"/>
    </source>
</evidence>
<dbReference type="Pfam" id="PF08240">
    <property type="entry name" value="ADH_N"/>
    <property type="match status" value="1"/>
</dbReference>
<dbReference type="Pfam" id="PF00107">
    <property type="entry name" value="ADH_zinc_N"/>
    <property type="match status" value="1"/>
</dbReference>
<dbReference type="InterPro" id="IPR013154">
    <property type="entry name" value="ADH-like_N"/>
</dbReference>
<reference evidence="2 3" key="1">
    <citation type="submission" date="2024-07" db="EMBL/GenBank/DDBJ databases">
        <title>Section-level genome sequencing and comparative genomics of Aspergillus sections Usti and Cavernicolus.</title>
        <authorList>
            <consortium name="Lawrence Berkeley National Laboratory"/>
            <person name="Nybo J.L."/>
            <person name="Vesth T.C."/>
            <person name="Theobald S."/>
            <person name="Frisvad J.C."/>
            <person name="Larsen T.O."/>
            <person name="Kjaerboelling I."/>
            <person name="Rothschild-Mancinelli K."/>
            <person name="Lyhne E.K."/>
            <person name="Kogle M.E."/>
            <person name="Barry K."/>
            <person name="Clum A."/>
            <person name="Na H."/>
            <person name="Ledsgaard L."/>
            <person name="Lin J."/>
            <person name="Lipzen A."/>
            <person name="Kuo A."/>
            <person name="Riley R."/>
            <person name="Mondo S."/>
            <person name="Labutti K."/>
            <person name="Haridas S."/>
            <person name="Pangalinan J."/>
            <person name="Salamov A.A."/>
            <person name="Simmons B.A."/>
            <person name="Magnuson J.K."/>
            <person name="Chen J."/>
            <person name="Drula E."/>
            <person name="Henrissat B."/>
            <person name="Wiebenga A."/>
            <person name="Lubbers R.J."/>
            <person name="Gomes A.C."/>
            <person name="Macurrencykelacurrency M.R."/>
            <person name="Stajich J."/>
            <person name="Grigoriev I.V."/>
            <person name="Mortensen U.H."/>
            <person name="De Vries R.P."/>
            <person name="Baker S.E."/>
            <person name="Andersen M.R."/>
        </authorList>
    </citation>
    <scope>NUCLEOTIDE SEQUENCE [LARGE SCALE GENOMIC DNA]</scope>
    <source>
        <strain evidence="2 3">CBS 449.75</strain>
    </source>
</reference>
<dbReference type="PANTHER" id="PTHR45033:SF2">
    <property type="entry name" value="ZINC-TYPE ALCOHOL DEHYDROGENASE-LIKE PROTEIN C1773.06C"/>
    <property type="match status" value="1"/>
</dbReference>
<name>A0ABR4LSN8_9EURO</name>
<dbReference type="InterPro" id="IPR052711">
    <property type="entry name" value="Zinc_ADH-like"/>
</dbReference>
<dbReference type="SMART" id="SM00829">
    <property type="entry name" value="PKS_ER"/>
    <property type="match status" value="1"/>
</dbReference>
<accession>A0ABR4LSN8</accession>
<dbReference type="InterPro" id="IPR020843">
    <property type="entry name" value="ER"/>
</dbReference>
<dbReference type="CDD" id="cd08276">
    <property type="entry name" value="MDR7"/>
    <property type="match status" value="1"/>
</dbReference>
<dbReference type="Proteomes" id="UP001610432">
    <property type="component" value="Unassembled WGS sequence"/>
</dbReference>
<dbReference type="Gene3D" id="3.90.180.10">
    <property type="entry name" value="Medium-chain alcohol dehydrogenases, catalytic domain"/>
    <property type="match status" value="1"/>
</dbReference>
<comment type="caution">
    <text evidence="2">The sequence shown here is derived from an EMBL/GenBank/DDBJ whole genome shotgun (WGS) entry which is preliminary data.</text>
</comment>
<feature type="domain" description="Enoyl reductase (ER)" evidence="1">
    <location>
        <begin position="111"/>
        <end position="442"/>
    </location>
</feature>
<keyword evidence="3" id="KW-1185">Reference proteome</keyword>
<dbReference type="PANTHER" id="PTHR45033">
    <property type="match status" value="1"/>
</dbReference>
<proteinExistence type="predicted"/>
<evidence type="ECO:0000259" key="1">
    <source>
        <dbReference type="SMART" id="SM00829"/>
    </source>
</evidence>
<dbReference type="Gene3D" id="3.40.50.720">
    <property type="entry name" value="NAD(P)-binding Rossmann-like Domain"/>
    <property type="match status" value="1"/>
</dbReference>
<evidence type="ECO:0000313" key="2">
    <source>
        <dbReference type="EMBL" id="KAL2867560.1"/>
    </source>
</evidence>
<dbReference type="InterPro" id="IPR036291">
    <property type="entry name" value="NAD(P)-bd_dom_sf"/>
</dbReference>
<gene>
    <name evidence="2" type="ORF">BJX67DRAFT_79986</name>
</gene>
<dbReference type="EMBL" id="JBFXLQ010000018">
    <property type="protein sequence ID" value="KAL2867560.1"/>
    <property type="molecule type" value="Genomic_DNA"/>
</dbReference>
<organism evidence="2 3">
    <name type="scientific">Aspergillus lucknowensis</name>
    <dbReference type="NCBI Taxonomy" id="176173"/>
    <lineage>
        <taxon>Eukaryota</taxon>
        <taxon>Fungi</taxon>
        <taxon>Dikarya</taxon>
        <taxon>Ascomycota</taxon>
        <taxon>Pezizomycotina</taxon>
        <taxon>Eurotiomycetes</taxon>
        <taxon>Eurotiomycetidae</taxon>
        <taxon>Eurotiales</taxon>
        <taxon>Aspergillaceae</taxon>
        <taxon>Aspergillus</taxon>
        <taxon>Aspergillus subgen. Nidulantes</taxon>
    </lineage>
</organism>
<dbReference type="InterPro" id="IPR011032">
    <property type="entry name" value="GroES-like_sf"/>
</dbReference>
<dbReference type="RefSeq" id="XP_070886539.1">
    <property type="nucleotide sequence ID" value="XM_071035461.1"/>
</dbReference>
<protein>
    <submittedName>
        <fullName evidence="2">Zinc-binding dehydrogenase</fullName>
    </submittedName>
</protein>
<dbReference type="SUPFAM" id="SSF51735">
    <property type="entry name" value="NAD(P)-binding Rossmann-fold domains"/>
    <property type="match status" value="1"/>
</dbReference>
<dbReference type="SUPFAM" id="SSF50129">
    <property type="entry name" value="GroES-like"/>
    <property type="match status" value="1"/>
</dbReference>
<dbReference type="InterPro" id="IPR013149">
    <property type="entry name" value="ADH-like_C"/>
</dbReference>
<dbReference type="GeneID" id="98150533"/>
<sequence length="446" mass="47847">MLQGSPMACPRSNHHVQQLLLDANNTRASDTPGRGDVCDRSSHLHFASSKNSRFQGVWEFASHTVENATYSETFCPFIKAKASPNYTSGSETMAQQIPKTAKQWSIVGTDGLDSLVYSEELVPEIGDTQVLVRIQGASLNFRDLLIAQGKYPWPVKPNVVPGSDGAGTVLAAGKHVTRFQPGDKVITTLNQKHISGSLDAESLQYGTGASIDGTLRCIGVFDEHALVHMPEGLSFVEAATLSCAGVTAWNALFGLPGKRVAPGQWVLTQGTGGVSIFALQFAKAVGARVIATTSAGENKVELLRRLGADHVINYREVEEWGVAAKEITGGTGVDLVVEVAGGKTLNQSVEAVKLDGTIAVLGFVGGEAEATGVPTLLQTWMRLFTARGLWVGSRDQMEEMCRAIEGDVDQLRPVVDRVFKLEELKEAYEYLLQGKHQGKVGIDISA</sequence>